<evidence type="ECO:0000259" key="1">
    <source>
        <dbReference type="Pfam" id="PF08818"/>
    </source>
</evidence>
<gene>
    <name evidence="2" type="ORF">SAMN05421741_104147</name>
</gene>
<evidence type="ECO:0000313" key="2">
    <source>
        <dbReference type="EMBL" id="SFN36696.1"/>
    </source>
</evidence>
<name>A0A1I4YFB3_9FLAO</name>
<sequence length="129" mass="15071">MNQDILNYNEEFSAEDQSICSVLSAEISTQLKNAESKIWHAHPVWFLNGNPIVGYRKQKAGIRLMFWSGIDFEEEKLNVHGKKFKDASVFYNSAAEINKEDLHRWLKKSVEIQWDYKNIVKRKGVLVKL</sequence>
<dbReference type="AlphaFoldDB" id="A0A1I4YFB3"/>
<dbReference type="EMBL" id="FOVI01000004">
    <property type="protein sequence ID" value="SFN36696.1"/>
    <property type="molecule type" value="Genomic_DNA"/>
</dbReference>
<keyword evidence="3" id="KW-1185">Reference proteome</keyword>
<dbReference type="Gene3D" id="3.90.1150.200">
    <property type="match status" value="1"/>
</dbReference>
<dbReference type="InterPro" id="IPR014922">
    <property type="entry name" value="YdhG-like"/>
</dbReference>
<proteinExistence type="predicted"/>
<organism evidence="2 3">
    <name type="scientific">Paenimyroides ummariense</name>
    <dbReference type="NCBI Taxonomy" id="913024"/>
    <lineage>
        <taxon>Bacteria</taxon>
        <taxon>Pseudomonadati</taxon>
        <taxon>Bacteroidota</taxon>
        <taxon>Flavobacteriia</taxon>
        <taxon>Flavobacteriales</taxon>
        <taxon>Flavobacteriaceae</taxon>
        <taxon>Paenimyroides</taxon>
    </lineage>
</organism>
<dbReference type="STRING" id="913024.SAMN05421741_104147"/>
<protein>
    <recommendedName>
        <fullName evidence="1">YdhG-like domain-containing protein</fullName>
    </recommendedName>
</protein>
<dbReference type="OrthoDB" id="192368at2"/>
<dbReference type="Pfam" id="PF08818">
    <property type="entry name" value="DUF1801"/>
    <property type="match status" value="1"/>
</dbReference>
<accession>A0A1I4YFB3</accession>
<dbReference type="Proteomes" id="UP000199036">
    <property type="component" value="Unassembled WGS sequence"/>
</dbReference>
<reference evidence="3" key="1">
    <citation type="submission" date="2016-10" db="EMBL/GenBank/DDBJ databases">
        <authorList>
            <person name="Varghese N."/>
            <person name="Submissions S."/>
        </authorList>
    </citation>
    <scope>NUCLEOTIDE SEQUENCE [LARGE SCALE GENOMIC DNA]</scope>
    <source>
        <strain evidence="3">DS-12</strain>
    </source>
</reference>
<dbReference type="RefSeq" id="WP_091519940.1">
    <property type="nucleotide sequence ID" value="NZ_FOVI01000004.1"/>
</dbReference>
<feature type="domain" description="YdhG-like" evidence="1">
    <location>
        <begin position="17"/>
        <end position="110"/>
    </location>
</feature>
<dbReference type="SUPFAM" id="SSF159888">
    <property type="entry name" value="YdhG-like"/>
    <property type="match status" value="1"/>
</dbReference>
<evidence type="ECO:0000313" key="3">
    <source>
        <dbReference type="Proteomes" id="UP000199036"/>
    </source>
</evidence>